<feature type="compositionally biased region" description="Basic and acidic residues" evidence="1">
    <location>
        <begin position="111"/>
        <end position="135"/>
    </location>
</feature>
<accession>A0A654KJ45</accession>
<keyword evidence="2" id="KW-0732">Signal</keyword>
<gene>
    <name evidence="3" type="ordered locus">TEQUI_0976</name>
</gene>
<dbReference type="AlphaFoldDB" id="A0A654KJ45"/>
<organism evidence="3 4">
    <name type="scientific">Taylorella equigenitalis (strain MCE9)</name>
    <dbReference type="NCBI Taxonomy" id="937774"/>
    <lineage>
        <taxon>Bacteria</taxon>
        <taxon>Pseudomonadati</taxon>
        <taxon>Pseudomonadota</taxon>
        <taxon>Betaproteobacteria</taxon>
        <taxon>Burkholderiales</taxon>
        <taxon>Alcaligenaceae</taxon>
        <taxon>Taylorella</taxon>
    </lineage>
</organism>
<sequence>MKSALFLSLGLAFGSVAFAQTAPSEMKTNTDESMNTEVVKPAETKEAPAAQDQAAPSSEMKTNTDESMDMKKDEMKKDEAAATPVTPLPIPPGTATEPAKDETAPASETKTNTDESMDMHKDHEQKNDVEKKTLQ</sequence>
<dbReference type="EMBL" id="CP002456">
    <property type="protein sequence ID" value="ADU91906.1"/>
    <property type="molecule type" value="Genomic_DNA"/>
</dbReference>
<feature type="signal peptide" evidence="2">
    <location>
        <begin position="1"/>
        <end position="19"/>
    </location>
</feature>
<feature type="compositionally biased region" description="Low complexity" evidence="1">
    <location>
        <begin position="47"/>
        <end position="59"/>
    </location>
</feature>
<protein>
    <submittedName>
        <fullName evidence="3">Uncharacterized protein</fullName>
    </submittedName>
</protein>
<evidence type="ECO:0000313" key="3">
    <source>
        <dbReference type="EMBL" id="ADU91906.1"/>
    </source>
</evidence>
<dbReference type="Proteomes" id="UP000007472">
    <property type="component" value="Chromosome"/>
</dbReference>
<dbReference type="KEGG" id="teq:TEQUI_0976"/>
<feature type="chain" id="PRO_5025004598" evidence="2">
    <location>
        <begin position="20"/>
        <end position="135"/>
    </location>
</feature>
<name>A0A654KJ45_TAYEM</name>
<feature type="compositionally biased region" description="Polar residues" evidence="1">
    <location>
        <begin position="22"/>
        <end position="36"/>
    </location>
</feature>
<evidence type="ECO:0000313" key="4">
    <source>
        <dbReference type="Proteomes" id="UP000007472"/>
    </source>
</evidence>
<feature type="compositionally biased region" description="Basic and acidic residues" evidence="1">
    <location>
        <begin position="62"/>
        <end position="80"/>
    </location>
</feature>
<feature type="region of interest" description="Disordered" evidence="1">
    <location>
        <begin position="22"/>
        <end position="135"/>
    </location>
</feature>
<evidence type="ECO:0000256" key="2">
    <source>
        <dbReference type="SAM" id="SignalP"/>
    </source>
</evidence>
<evidence type="ECO:0000256" key="1">
    <source>
        <dbReference type="SAM" id="MobiDB-lite"/>
    </source>
</evidence>
<proteinExistence type="predicted"/>
<reference evidence="3 4" key="1">
    <citation type="journal article" date="2011" name="J. Bacteriol.">
        <title>Genome sequence of Taylorella equigenitalis MCE9, the causative agent of contagious equine metritis.</title>
        <authorList>
            <person name="Hebert L."/>
            <person name="Moumen B."/>
            <person name="Duquesne F."/>
            <person name="Breuil M.F."/>
            <person name="Laugier C."/>
            <person name="Batto J.M."/>
            <person name="Renault P."/>
            <person name="Petry S."/>
        </authorList>
    </citation>
    <scope>NUCLEOTIDE SEQUENCE [LARGE SCALE GENOMIC DNA]</scope>
    <source>
        <strain evidence="3 4">MCE9</strain>
    </source>
</reference>